<feature type="repeat" description="ANK" evidence="8">
    <location>
        <begin position="334"/>
        <end position="366"/>
    </location>
</feature>
<protein>
    <submittedName>
        <fullName evidence="12">Copper-exporting P-type ATPase A</fullName>
    </submittedName>
</protein>
<dbReference type="CDD" id="cd01040">
    <property type="entry name" value="Mb-like"/>
    <property type="match status" value="1"/>
</dbReference>
<keyword evidence="3 10" id="KW-0812">Transmembrane</keyword>
<gene>
    <name evidence="12" type="primary">copA</name>
    <name evidence="12" type="ORF">AK812_SmicGene1690</name>
</gene>
<evidence type="ECO:0000256" key="10">
    <source>
        <dbReference type="SAM" id="Phobius"/>
    </source>
</evidence>
<dbReference type="InterPro" id="IPR002110">
    <property type="entry name" value="Ankyrin_rpt"/>
</dbReference>
<evidence type="ECO:0000313" key="13">
    <source>
        <dbReference type="Proteomes" id="UP000186817"/>
    </source>
</evidence>
<dbReference type="GO" id="GO:0000166">
    <property type="term" value="F:nucleotide binding"/>
    <property type="evidence" value="ECO:0007669"/>
    <property type="project" value="InterPro"/>
</dbReference>
<name>A0A1Q9F3K1_SYMMI</name>
<feature type="compositionally biased region" description="Basic and acidic residues" evidence="9">
    <location>
        <begin position="1978"/>
        <end position="1994"/>
    </location>
</feature>
<comment type="similarity">
    <text evidence="2">Belongs to the cation transport ATPase (P-type) (TC 3.A.3) family. Type IB subfamily.</text>
</comment>
<evidence type="ECO:0000256" key="2">
    <source>
        <dbReference type="ARBA" id="ARBA00006024"/>
    </source>
</evidence>
<dbReference type="PANTHER" id="PTHR43520:SF32">
    <property type="entry name" value="COPPER RESISTANCE P-TYPE ATPASE (EUROFUNG)"/>
    <property type="match status" value="1"/>
</dbReference>
<dbReference type="InterPro" id="IPR023299">
    <property type="entry name" value="ATPase_P-typ_cyto_dom_N"/>
</dbReference>
<evidence type="ECO:0000256" key="6">
    <source>
        <dbReference type="ARBA" id="ARBA00022989"/>
    </source>
</evidence>
<feature type="compositionally biased region" description="Polar residues" evidence="9">
    <location>
        <begin position="414"/>
        <end position="423"/>
    </location>
</feature>
<dbReference type="InterPro" id="IPR009050">
    <property type="entry name" value="Globin-like_sf"/>
</dbReference>
<dbReference type="PROSITE" id="PS50297">
    <property type="entry name" value="ANK_REP_REGION"/>
    <property type="match status" value="2"/>
</dbReference>
<evidence type="ECO:0000256" key="9">
    <source>
        <dbReference type="SAM" id="MobiDB-lite"/>
    </source>
</evidence>
<dbReference type="Gene3D" id="2.70.150.10">
    <property type="entry name" value="Calcium-transporting ATPase, cytoplasmic transduction domain A"/>
    <property type="match status" value="1"/>
</dbReference>
<feature type="transmembrane region" description="Helical" evidence="10">
    <location>
        <begin position="1664"/>
        <end position="1682"/>
    </location>
</feature>
<dbReference type="GO" id="GO:0005507">
    <property type="term" value="F:copper ion binding"/>
    <property type="evidence" value="ECO:0007669"/>
    <property type="project" value="TreeGrafter"/>
</dbReference>
<dbReference type="SUPFAM" id="SSF46458">
    <property type="entry name" value="Globin-like"/>
    <property type="match status" value="1"/>
</dbReference>
<dbReference type="InterPro" id="IPR018303">
    <property type="entry name" value="ATPase_P-typ_P_site"/>
</dbReference>
<organism evidence="12 13">
    <name type="scientific">Symbiodinium microadriaticum</name>
    <name type="common">Dinoflagellate</name>
    <name type="synonym">Zooxanthella microadriatica</name>
    <dbReference type="NCBI Taxonomy" id="2951"/>
    <lineage>
        <taxon>Eukaryota</taxon>
        <taxon>Sar</taxon>
        <taxon>Alveolata</taxon>
        <taxon>Dinophyceae</taxon>
        <taxon>Suessiales</taxon>
        <taxon>Symbiodiniaceae</taxon>
        <taxon>Symbiodinium</taxon>
    </lineage>
</organism>
<dbReference type="CDD" id="cd17039">
    <property type="entry name" value="Ubl_ubiquitin_like"/>
    <property type="match status" value="1"/>
</dbReference>
<evidence type="ECO:0000256" key="3">
    <source>
        <dbReference type="ARBA" id="ARBA00022692"/>
    </source>
</evidence>
<keyword evidence="6 10" id="KW-1133">Transmembrane helix</keyword>
<dbReference type="InterPro" id="IPR036770">
    <property type="entry name" value="Ankyrin_rpt-contain_sf"/>
</dbReference>
<feature type="transmembrane region" description="Helical" evidence="10">
    <location>
        <begin position="1589"/>
        <end position="1610"/>
    </location>
</feature>
<evidence type="ECO:0000256" key="4">
    <source>
        <dbReference type="ARBA" id="ARBA00022723"/>
    </source>
</evidence>
<dbReference type="PANTHER" id="PTHR43520">
    <property type="entry name" value="ATP7, ISOFORM B"/>
    <property type="match status" value="1"/>
</dbReference>
<comment type="caution">
    <text evidence="12">The sequence shown here is derived from an EMBL/GenBank/DDBJ whole genome shotgun (WGS) entry which is preliminary data.</text>
</comment>
<keyword evidence="13" id="KW-1185">Reference proteome</keyword>
<accession>A0A1Q9F3K1</accession>
<dbReference type="PROSITE" id="PS50053">
    <property type="entry name" value="UBIQUITIN_2"/>
    <property type="match status" value="1"/>
</dbReference>
<dbReference type="Pfam" id="PF12796">
    <property type="entry name" value="Ank_2"/>
    <property type="match status" value="1"/>
</dbReference>
<dbReference type="InterPro" id="IPR059000">
    <property type="entry name" value="ATPase_P-type_domA"/>
</dbReference>
<comment type="subcellular location">
    <subcellularLocation>
        <location evidence="1">Membrane</location>
    </subcellularLocation>
</comment>
<dbReference type="PROSITE" id="PS00154">
    <property type="entry name" value="ATPASE_E1_E2"/>
    <property type="match status" value="1"/>
</dbReference>
<keyword evidence="5" id="KW-1278">Translocase</keyword>
<keyword evidence="8" id="KW-0040">ANK repeat</keyword>
<evidence type="ECO:0000256" key="7">
    <source>
        <dbReference type="ARBA" id="ARBA00023136"/>
    </source>
</evidence>
<reference evidence="12 13" key="1">
    <citation type="submission" date="2016-02" db="EMBL/GenBank/DDBJ databases">
        <title>Genome analysis of coral dinoflagellate symbionts highlights evolutionary adaptations to a symbiotic lifestyle.</title>
        <authorList>
            <person name="Aranda M."/>
            <person name="Li Y."/>
            <person name="Liew Y.J."/>
            <person name="Baumgarten S."/>
            <person name="Simakov O."/>
            <person name="Wilson M."/>
            <person name="Piel J."/>
            <person name="Ashoor H."/>
            <person name="Bougouffa S."/>
            <person name="Bajic V.B."/>
            <person name="Ryu T."/>
            <person name="Ravasi T."/>
            <person name="Bayer T."/>
            <person name="Micklem G."/>
            <person name="Kim H."/>
            <person name="Bhak J."/>
            <person name="Lajeunesse T.C."/>
            <person name="Voolstra C.R."/>
        </authorList>
    </citation>
    <scope>NUCLEOTIDE SEQUENCE [LARGE SCALE GENOMIC DNA]</scope>
    <source>
        <strain evidence="12 13">CCMP2467</strain>
    </source>
</reference>
<evidence type="ECO:0000256" key="8">
    <source>
        <dbReference type="PROSITE-ProRule" id="PRU00023"/>
    </source>
</evidence>
<feature type="compositionally biased region" description="Acidic residues" evidence="9">
    <location>
        <begin position="994"/>
        <end position="1003"/>
    </location>
</feature>
<evidence type="ECO:0000259" key="11">
    <source>
        <dbReference type="PROSITE" id="PS50053"/>
    </source>
</evidence>
<dbReference type="Gene3D" id="3.40.50.1000">
    <property type="entry name" value="HAD superfamily/HAD-like"/>
    <property type="match status" value="1"/>
</dbReference>
<dbReference type="SUPFAM" id="SSF54236">
    <property type="entry name" value="Ubiquitin-like"/>
    <property type="match status" value="1"/>
</dbReference>
<dbReference type="Proteomes" id="UP000186817">
    <property type="component" value="Unassembled WGS sequence"/>
</dbReference>
<dbReference type="InterPro" id="IPR044399">
    <property type="entry name" value="Mb-like_M"/>
</dbReference>
<evidence type="ECO:0000256" key="5">
    <source>
        <dbReference type="ARBA" id="ARBA00022967"/>
    </source>
</evidence>
<dbReference type="GO" id="GO:0055070">
    <property type="term" value="P:copper ion homeostasis"/>
    <property type="evidence" value="ECO:0007669"/>
    <property type="project" value="TreeGrafter"/>
</dbReference>
<dbReference type="SUPFAM" id="SSF48403">
    <property type="entry name" value="Ankyrin repeat"/>
    <property type="match status" value="1"/>
</dbReference>
<keyword evidence="7 10" id="KW-0472">Membrane</keyword>
<dbReference type="InterPro" id="IPR023214">
    <property type="entry name" value="HAD_sf"/>
</dbReference>
<feature type="domain" description="Ubiquitin-like" evidence="11">
    <location>
        <begin position="222"/>
        <end position="283"/>
    </location>
</feature>
<dbReference type="InterPro" id="IPR008250">
    <property type="entry name" value="ATPase_P-typ_transduc_dom_A_sf"/>
</dbReference>
<dbReference type="GO" id="GO:0016020">
    <property type="term" value="C:membrane"/>
    <property type="evidence" value="ECO:0007669"/>
    <property type="project" value="UniProtKB-SubCell"/>
</dbReference>
<dbReference type="EMBL" id="LSRX01000018">
    <property type="protein sequence ID" value="OLQ14247.1"/>
    <property type="molecule type" value="Genomic_DNA"/>
</dbReference>
<feature type="region of interest" description="Disordered" evidence="9">
    <location>
        <begin position="1965"/>
        <end position="1994"/>
    </location>
</feature>
<feature type="transmembrane region" description="Helical" evidence="10">
    <location>
        <begin position="1697"/>
        <end position="1718"/>
    </location>
</feature>
<evidence type="ECO:0000313" key="12">
    <source>
        <dbReference type="EMBL" id="OLQ14247.1"/>
    </source>
</evidence>
<dbReference type="OrthoDB" id="432719at2759"/>
<sequence>MRSSRSTTIDMRELCGAKAAPAVVTPGWSIILQVLLGGRLLEILAKTRTTSAVKQISAKRPEFARLLEEPGDTETNIRYDLLQIGDLLRVLPGDVVPVDGVLAMVDGDGSREAGDGVWILGDFGDESLLTGESAPVKKVKGSHVVGGSAAVQTGFVMKASSAGNSTTLARILQLVEDAQTRRPTVQRTVDLLASYFTPVDVGTSGITFAITRTAFLLAHFAEKLMLRVSSSLGEAVTEVPLSDVTDVKSLKRYLTKAGKPPRFQQRLVHQGEILEDGEKISRLEPPAVELVLLPLNEELPIEDRVASAVARGINAMEIDRLLNAPQDPDWRDEAGDTALIRACSEGHVDTVRLLLEARANINAQNKEGTSPLMGASSMGSRMLVTWLLAGGADVNQRRRRRTEKPADPLDSEETSTAPTSVDMLSSASGADLRASDVYCKASGASALLMKTKKMVSRLSIILAMVSAMKKMMMKMMAKKKMNTMVITPTAVMVATGLAAQHGCLVKDAVVWEKVGRLTQAVLDKTGTLTKGAPEVVAVALLPGDSDSQFWVSVCLAMRGPPDPRNERFMALSCRDEGPTPSKVDKTEMVAVVGWPFGCALREDCVTPLMAWTAGLLRAVEANSEHPLAKALLHWAESVSTGPAAAARAAAHVPGQGVSCHIDPLGASPLLVVVVLQVEERAVALLAIRDEVQGVAVDILGPPRVARAVGISQDRVLAACLPDAKSKLVQDLSQTEEVLMVGDGLNDAAALAGASIGSKLSDLPIFLDLAAATMRTIYRNFVWALGFNLLVDPYRRIHSHSVSRASLSICAMEEAGRLLSVIELDEFTIKEVQNGWATTEKRLGGPKAAGEHVFGKLKKEVPRTEGMLKRSSTVWHLFTELLQAIDQPKLVQKRLEYIALRHMNADITTADIEVFRNILFEVCASKLGGLMTPEFQYQAQYSFGMGQIIVAVGTSLAKTHEHYAARLKLLTSCWKEVNAEDVEADVESAVSTAEGPEEKDDQAEEQQVNLDKAENAMGSMEQEDDQKKRGSWQDNSKMNIPKTFAAMARFNAAVMGTGDRMWFADMLYAMESLVPYVGNIDRVQEDCDVLTLTLAKHGKVNLKEFRSVMFASLRSLLPTAWSTEHENAWAWFWSIVERKVEDNSELIVRNHQCLRTFLARLDEAKLASFKLQVFDTFFASCEESQIYLRAANKRLVYIMGRVLTIMSDIYTKTHQAVIALSALGLMHAGHGIPEGLVRPFVQAFMQTIREYCPDESLHDGLWWTLDLIGRIFIRTLAEGSTPVIIAINKNTSAEMQTAVANYPRGEREVILLRVQVGTESMSPLIWAIEKGALESAKAILGDLLTMRADRERYYYGMEALFTRHADIISMLCDKAPSLLSTLFDGLIWRSKNVKNGVRRANYYIASFLRDDEGQLTSSLLDLIKHGDPEIICHPTAVFQADLLWTRLCCLPWALTKLWFCVTLLVYVMAEQQLEYSRQAFIPRDPLSTKRYSVVFCRAFLYVFSLGQLFAKHGFQTYRAIRQKQVTRLGGCLPVPKYMLQTRQEVVEILLLLCLICLFCCEPVLHCLAVSNELLIDCCEFGEWQCKLMHIYNRMAAFPMLFYFVLACELVHLNVHLSVFSVICSSLMWEFIMYLAVLCFFTAAFASAIACLPHSLGAESIHMRDFFSWPLAFESLLAMAFNTYGADNYEEIAQADEPLLKWLVMGFAACWHVYLMNLMVAQLCQRYKELFLDARGNARLTHGINIYETAMPLISKKRWAAFLASLHLEEACELDEGDNGPRGAVPTTEDPYEYLQYPNVPLDRVQRYGGLAKAELPWPALEDTVDDSDVGRLAQMTQTKFEEMDRLMIDMAIKLQEFTEEAEIVNATPADVIPNSNREGLRLGWRGCLLLCFSGFAIVFHEVKNRERLAGSWGGNGICQGVKAYAAKGKLRSQLFLKLGTRIGDLPGHQVLLRLLRDVDAGEASAHGIDDEGPDTFDADEAHRFPEQGFHARDKS</sequence>
<dbReference type="SUPFAM" id="SSF56784">
    <property type="entry name" value="HAD-like"/>
    <property type="match status" value="1"/>
</dbReference>
<dbReference type="InterPro" id="IPR000626">
    <property type="entry name" value="Ubiquitin-like_dom"/>
</dbReference>
<dbReference type="GO" id="GO:0043682">
    <property type="term" value="F:P-type divalent copper transporter activity"/>
    <property type="evidence" value="ECO:0007669"/>
    <property type="project" value="TreeGrafter"/>
</dbReference>
<feature type="transmembrane region" description="Helical" evidence="10">
    <location>
        <begin position="1630"/>
        <end position="1652"/>
    </location>
</feature>
<dbReference type="Gene3D" id="3.40.1110.10">
    <property type="entry name" value="Calcium-transporting ATPase, cytoplasmic domain N"/>
    <property type="match status" value="1"/>
</dbReference>
<dbReference type="InterPro" id="IPR036412">
    <property type="entry name" value="HAD-like_sf"/>
</dbReference>
<dbReference type="Gene3D" id="1.25.40.20">
    <property type="entry name" value="Ankyrin repeat-containing domain"/>
    <property type="match status" value="1"/>
</dbReference>
<dbReference type="InterPro" id="IPR029071">
    <property type="entry name" value="Ubiquitin-like_domsf"/>
</dbReference>
<dbReference type="SMART" id="SM00248">
    <property type="entry name" value="ANK"/>
    <property type="match status" value="3"/>
</dbReference>
<dbReference type="PRINTS" id="PR00119">
    <property type="entry name" value="CATATPASE"/>
</dbReference>
<keyword evidence="4" id="KW-0479">Metal-binding</keyword>
<evidence type="ECO:0000256" key="1">
    <source>
        <dbReference type="ARBA" id="ARBA00004370"/>
    </source>
</evidence>
<proteinExistence type="inferred from homology"/>
<dbReference type="Pfam" id="PF00122">
    <property type="entry name" value="E1-E2_ATPase"/>
    <property type="match status" value="1"/>
</dbReference>
<feature type="region of interest" description="Disordered" evidence="9">
    <location>
        <begin position="394"/>
        <end position="423"/>
    </location>
</feature>
<dbReference type="PROSITE" id="PS50088">
    <property type="entry name" value="ANK_REPEAT"/>
    <property type="match status" value="2"/>
</dbReference>
<dbReference type="SUPFAM" id="SSF81653">
    <property type="entry name" value="Calcium ATPase, transduction domain A"/>
    <property type="match status" value="1"/>
</dbReference>
<feature type="region of interest" description="Disordered" evidence="9">
    <location>
        <begin position="984"/>
        <end position="1034"/>
    </location>
</feature>
<feature type="repeat" description="ANK" evidence="8">
    <location>
        <begin position="367"/>
        <end position="399"/>
    </location>
</feature>